<comment type="caution">
    <text evidence="1">The sequence shown here is derived from an EMBL/GenBank/DDBJ whole genome shotgun (WGS) entry which is preliminary data.</text>
</comment>
<sequence length="86" mass="9485">MKLKKDFIVHNVGDETLLVPTAEADFHGLVQGNKTVDTILNCLAEETTEEKILIALKEKYDGDEADMRADIADVIAKLRTIGAIDE</sequence>
<dbReference type="AlphaFoldDB" id="A0A934WTN0"/>
<name>A0A934WTN0_9FIRM</name>
<protein>
    <submittedName>
        <fullName evidence="1">PqqD family protein</fullName>
    </submittedName>
</protein>
<dbReference type="Pfam" id="PF05402">
    <property type="entry name" value="PqqD"/>
    <property type="match status" value="1"/>
</dbReference>
<accession>A0A934WTN0</accession>
<reference evidence="1" key="1">
    <citation type="submission" date="2021-01" db="EMBL/GenBank/DDBJ databases">
        <title>Genome public.</title>
        <authorList>
            <person name="Liu C."/>
            <person name="Sun Q."/>
        </authorList>
    </citation>
    <scope>NUCLEOTIDE SEQUENCE</scope>
    <source>
        <strain evidence="1">M6</strain>
    </source>
</reference>
<dbReference type="EMBL" id="JAEQMG010000149">
    <property type="protein sequence ID" value="MBK6089743.1"/>
    <property type="molecule type" value="Genomic_DNA"/>
</dbReference>
<dbReference type="RefSeq" id="WP_201428450.1">
    <property type="nucleotide sequence ID" value="NZ_JAEQMG010000149.1"/>
</dbReference>
<dbReference type="InterPro" id="IPR041881">
    <property type="entry name" value="PqqD_sf"/>
</dbReference>
<dbReference type="Proteomes" id="UP000633365">
    <property type="component" value="Unassembled WGS sequence"/>
</dbReference>
<evidence type="ECO:0000313" key="2">
    <source>
        <dbReference type="Proteomes" id="UP000633365"/>
    </source>
</evidence>
<dbReference type="Gene3D" id="1.10.10.1150">
    <property type="entry name" value="Coenzyme PQQ synthesis protein D (PqqD)"/>
    <property type="match status" value="1"/>
</dbReference>
<evidence type="ECO:0000313" key="1">
    <source>
        <dbReference type="EMBL" id="MBK6089743.1"/>
    </source>
</evidence>
<proteinExistence type="predicted"/>
<keyword evidence="2" id="KW-1185">Reference proteome</keyword>
<gene>
    <name evidence="1" type="ORF">JKK62_14020</name>
</gene>
<dbReference type="InterPro" id="IPR008792">
    <property type="entry name" value="PQQD"/>
</dbReference>
<organism evidence="1 2">
    <name type="scientific">Ruminococcus difficilis</name>
    <dbReference type="NCBI Taxonomy" id="2763069"/>
    <lineage>
        <taxon>Bacteria</taxon>
        <taxon>Bacillati</taxon>
        <taxon>Bacillota</taxon>
        <taxon>Clostridia</taxon>
        <taxon>Eubacteriales</taxon>
        <taxon>Oscillospiraceae</taxon>
        <taxon>Ruminococcus</taxon>
    </lineage>
</organism>